<dbReference type="AlphaFoldDB" id="C3YSS0"/>
<accession>C3YSS0</accession>
<reference evidence="2" key="1">
    <citation type="journal article" date="2008" name="Nature">
        <title>The amphioxus genome and the evolution of the chordate karyotype.</title>
        <authorList>
            <consortium name="US DOE Joint Genome Institute (JGI-PGF)"/>
            <person name="Putnam N.H."/>
            <person name="Butts T."/>
            <person name="Ferrier D.E.K."/>
            <person name="Furlong R.F."/>
            <person name="Hellsten U."/>
            <person name="Kawashima T."/>
            <person name="Robinson-Rechavi M."/>
            <person name="Shoguchi E."/>
            <person name="Terry A."/>
            <person name="Yu J.-K."/>
            <person name="Benito-Gutierrez E.L."/>
            <person name="Dubchak I."/>
            <person name="Garcia-Fernandez J."/>
            <person name="Gibson-Brown J.J."/>
            <person name="Grigoriev I.V."/>
            <person name="Horton A.C."/>
            <person name="de Jong P.J."/>
            <person name="Jurka J."/>
            <person name="Kapitonov V.V."/>
            <person name="Kohara Y."/>
            <person name="Kuroki Y."/>
            <person name="Lindquist E."/>
            <person name="Lucas S."/>
            <person name="Osoegawa K."/>
            <person name="Pennacchio L.A."/>
            <person name="Salamov A.A."/>
            <person name="Satou Y."/>
            <person name="Sauka-Spengler T."/>
            <person name="Schmutz J."/>
            <person name="Shin-I T."/>
            <person name="Toyoda A."/>
            <person name="Bronner-Fraser M."/>
            <person name="Fujiyama A."/>
            <person name="Holland L.Z."/>
            <person name="Holland P.W.H."/>
            <person name="Satoh N."/>
            <person name="Rokhsar D.S."/>
        </authorList>
    </citation>
    <scope>NUCLEOTIDE SEQUENCE [LARGE SCALE GENOMIC DNA]</scope>
    <source>
        <strain evidence="2">S238N-H82</strain>
        <tissue evidence="2">Testes</tissue>
    </source>
</reference>
<organism>
    <name type="scientific">Branchiostoma floridae</name>
    <name type="common">Florida lancelet</name>
    <name type="synonym">Amphioxus</name>
    <dbReference type="NCBI Taxonomy" id="7739"/>
    <lineage>
        <taxon>Eukaryota</taxon>
        <taxon>Metazoa</taxon>
        <taxon>Chordata</taxon>
        <taxon>Cephalochordata</taxon>
        <taxon>Leptocardii</taxon>
        <taxon>Amphioxiformes</taxon>
        <taxon>Branchiostomatidae</taxon>
        <taxon>Branchiostoma</taxon>
    </lineage>
</organism>
<feature type="chain" id="PRO_5002934002" evidence="1">
    <location>
        <begin position="20"/>
        <end position="129"/>
    </location>
</feature>
<name>C3YSS0_BRAFL</name>
<dbReference type="InParanoid" id="C3YSS0"/>
<keyword evidence="1" id="KW-0732">Signal</keyword>
<protein>
    <submittedName>
        <fullName evidence="2">Uncharacterized protein</fullName>
    </submittedName>
</protein>
<evidence type="ECO:0000313" key="2">
    <source>
        <dbReference type="EMBL" id="EEN56771.1"/>
    </source>
</evidence>
<feature type="signal peptide" evidence="1">
    <location>
        <begin position="1"/>
        <end position="19"/>
    </location>
</feature>
<evidence type="ECO:0000256" key="1">
    <source>
        <dbReference type="SAM" id="SignalP"/>
    </source>
</evidence>
<dbReference type="EMBL" id="GG666549">
    <property type="protein sequence ID" value="EEN56771.1"/>
    <property type="molecule type" value="Genomic_DNA"/>
</dbReference>
<sequence length="129" mass="14604">MSRLFDLLLLVLGVEGCLAETARQNKPPAPHGVLPTKTSPDTSRRALSVFLSHQRVFTAHRACLPVPLLRERRNNESTCQTYLLKVRKFTREFIHHAAGPGEPGRRASLRSGEFYYTRTDTVYGRLLTL</sequence>
<proteinExistence type="predicted"/>
<gene>
    <name evidence="2" type="ORF">BRAFLDRAFT_83502</name>
</gene>